<dbReference type="AlphaFoldDB" id="A0ABD1E0K2"/>
<feature type="non-terminal residue" evidence="1">
    <location>
        <position position="71"/>
    </location>
</feature>
<proteinExistence type="predicted"/>
<feature type="non-terminal residue" evidence="1">
    <location>
        <position position="1"/>
    </location>
</feature>
<comment type="caution">
    <text evidence="1">The sequence shown here is derived from an EMBL/GenBank/DDBJ whole genome shotgun (WGS) entry which is preliminary data.</text>
</comment>
<reference evidence="1 2" key="1">
    <citation type="submission" date="2024-05" db="EMBL/GenBank/DDBJ databases">
        <title>Genetic variation in Jamaican populations of the coffee berry borer (Hypothenemus hampei).</title>
        <authorList>
            <person name="Errbii M."/>
            <person name="Myrie A."/>
        </authorList>
    </citation>
    <scope>NUCLEOTIDE SEQUENCE [LARGE SCALE GENOMIC DNA]</scope>
    <source>
        <strain evidence="1">JA-Hopewell-2020-01-JO</strain>
        <tissue evidence="1">Whole body</tissue>
    </source>
</reference>
<gene>
    <name evidence="1" type="ORF">ABEB36_015168</name>
</gene>
<evidence type="ECO:0000313" key="2">
    <source>
        <dbReference type="Proteomes" id="UP001566132"/>
    </source>
</evidence>
<keyword evidence="2" id="KW-1185">Reference proteome</keyword>
<dbReference type="Proteomes" id="UP001566132">
    <property type="component" value="Unassembled WGS sequence"/>
</dbReference>
<sequence length="71" mass="8283">SHFLCILCKGLKSLPSFNQARYPHSVNFVRFWMSITFSGKNDMCHVITQERDIAKSNFLNEKRGHEGPHFK</sequence>
<protein>
    <submittedName>
        <fullName evidence="1">Uncharacterized protein</fullName>
    </submittedName>
</protein>
<accession>A0ABD1E0K2</accession>
<organism evidence="1 2">
    <name type="scientific">Hypothenemus hampei</name>
    <name type="common">Coffee berry borer</name>
    <dbReference type="NCBI Taxonomy" id="57062"/>
    <lineage>
        <taxon>Eukaryota</taxon>
        <taxon>Metazoa</taxon>
        <taxon>Ecdysozoa</taxon>
        <taxon>Arthropoda</taxon>
        <taxon>Hexapoda</taxon>
        <taxon>Insecta</taxon>
        <taxon>Pterygota</taxon>
        <taxon>Neoptera</taxon>
        <taxon>Endopterygota</taxon>
        <taxon>Coleoptera</taxon>
        <taxon>Polyphaga</taxon>
        <taxon>Cucujiformia</taxon>
        <taxon>Curculionidae</taxon>
        <taxon>Scolytinae</taxon>
        <taxon>Hypothenemus</taxon>
    </lineage>
</organism>
<evidence type="ECO:0000313" key="1">
    <source>
        <dbReference type="EMBL" id="KAL1488211.1"/>
    </source>
</evidence>
<name>A0ABD1E0K2_HYPHA</name>
<dbReference type="EMBL" id="JBDJPC010000015">
    <property type="protein sequence ID" value="KAL1488211.1"/>
    <property type="molecule type" value="Genomic_DNA"/>
</dbReference>